<keyword evidence="2" id="KW-1185">Reference proteome</keyword>
<accession>A0A846X902</accession>
<protein>
    <submittedName>
        <fullName evidence="1">Uncharacterized protein</fullName>
    </submittedName>
</protein>
<comment type="caution">
    <text evidence="1">The sequence shown here is derived from an EMBL/GenBank/DDBJ whole genome shotgun (WGS) entry which is preliminary data.</text>
</comment>
<name>A0A846X902_9NOCA</name>
<dbReference type="Proteomes" id="UP000565715">
    <property type="component" value="Unassembled WGS sequence"/>
</dbReference>
<sequence length="277" mass="31169">MTTRNSRPRRGAATGGQLKLHRRVMVLDGRVHTVITLRSGTDFRFSTNRFHDTWHILSDWRGARVLARLLWGLSYQRRPGTLLVIDGRHLDPNPFDGAPAAPIVLVPTDRTVFTRKSAAALSRRLPLHDRPDGTVRWQTFGLDPAMAEVAAWRERMFAGAGEYSAPPRGRSRIDRYGRLLVFAGSAEWLRDWAVGVARLGDDTCLEMDYTYLDDGVDGEVQIFRQYRRMVGSARQARTEVCGAAGAPPRTVDSLQSRIWSRAAAIRRRGLPVLPRRG</sequence>
<evidence type="ECO:0000313" key="2">
    <source>
        <dbReference type="Proteomes" id="UP000565715"/>
    </source>
</evidence>
<proteinExistence type="predicted"/>
<dbReference type="RefSeq" id="WP_068037258.1">
    <property type="nucleotide sequence ID" value="NZ_JAAXOO010000001.1"/>
</dbReference>
<reference evidence="1 2" key="1">
    <citation type="submission" date="2020-04" db="EMBL/GenBank/DDBJ databases">
        <title>MicrobeNet Type strains.</title>
        <authorList>
            <person name="Nicholson A.C."/>
        </authorList>
    </citation>
    <scope>NUCLEOTIDE SEQUENCE [LARGE SCALE GENOMIC DNA]</scope>
    <source>
        <strain evidence="1 2">DSM 45078</strain>
    </source>
</reference>
<organism evidence="1 2">
    <name type="scientific">Nocardia speluncae</name>
    <dbReference type="NCBI Taxonomy" id="419477"/>
    <lineage>
        <taxon>Bacteria</taxon>
        <taxon>Bacillati</taxon>
        <taxon>Actinomycetota</taxon>
        <taxon>Actinomycetes</taxon>
        <taxon>Mycobacteriales</taxon>
        <taxon>Nocardiaceae</taxon>
        <taxon>Nocardia</taxon>
    </lineage>
</organism>
<evidence type="ECO:0000313" key="1">
    <source>
        <dbReference type="EMBL" id="NKY32691.1"/>
    </source>
</evidence>
<dbReference type="EMBL" id="JAAXOO010000001">
    <property type="protein sequence ID" value="NKY32691.1"/>
    <property type="molecule type" value="Genomic_DNA"/>
</dbReference>
<gene>
    <name evidence="1" type="ORF">HGA13_06310</name>
</gene>
<dbReference type="AlphaFoldDB" id="A0A846X902"/>